<dbReference type="Pfam" id="PF08240">
    <property type="entry name" value="ADH_N"/>
    <property type="match status" value="1"/>
</dbReference>
<dbReference type="InterPro" id="IPR013149">
    <property type="entry name" value="ADH-like_C"/>
</dbReference>
<gene>
    <name evidence="5" type="ORF">H8699_02680</name>
</gene>
<dbReference type="SUPFAM" id="SSF51735">
    <property type="entry name" value="NAD(P)-binding Rossmann-fold domains"/>
    <property type="match status" value="1"/>
</dbReference>
<feature type="domain" description="Enoyl reductase (ER)" evidence="4">
    <location>
        <begin position="12"/>
        <end position="351"/>
    </location>
</feature>
<organism evidence="5 6">
    <name type="scientific">Luoshenia tenuis</name>
    <dbReference type="NCBI Taxonomy" id="2763654"/>
    <lineage>
        <taxon>Bacteria</taxon>
        <taxon>Bacillati</taxon>
        <taxon>Bacillota</taxon>
        <taxon>Clostridia</taxon>
        <taxon>Christensenellales</taxon>
        <taxon>Christensenellaceae</taxon>
        <taxon>Luoshenia</taxon>
    </lineage>
</organism>
<keyword evidence="6" id="KW-1185">Reference proteome</keyword>
<dbReference type="PANTHER" id="PTHR43401">
    <property type="entry name" value="L-THREONINE 3-DEHYDROGENASE"/>
    <property type="match status" value="1"/>
</dbReference>
<evidence type="ECO:0000313" key="6">
    <source>
        <dbReference type="Proteomes" id="UP000654279"/>
    </source>
</evidence>
<dbReference type="InterPro" id="IPR013154">
    <property type="entry name" value="ADH-like_N"/>
</dbReference>
<dbReference type="GO" id="GO:0046872">
    <property type="term" value="F:metal ion binding"/>
    <property type="evidence" value="ECO:0007669"/>
    <property type="project" value="UniProtKB-KW"/>
</dbReference>
<dbReference type="Pfam" id="PF00107">
    <property type="entry name" value="ADH_zinc_N"/>
    <property type="match status" value="1"/>
</dbReference>
<keyword evidence="3" id="KW-0560">Oxidoreductase</keyword>
<dbReference type="SUPFAM" id="SSF50129">
    <property type="entry name" value="GroES-like"/>
    <property type="match status" value="1"/>
</dbReference>
<dbReference type="Gene3D" id="3.90.180.10">
    <property type="entry name" value="Medium-chain alcohol dehydrogenases, catalytic domain"/>
    <property type="match status" value="1"/>
</dbReference>
<keyword evidence="2" id="KW-0862">Zinc</keyword>
<dbReference type="InterPro" id="IPR020843">
    <property type="entry name" value="ER"/>
</dbReference>
<name>A0A926CZ99_9FIRM</name>
<protein>
    <submittedName>
        <fullName evidence="5">Alcohol dehydrogenase catalytic domain-containing protein</fullName>
    </submittedName>
</protein>
<dbReference type="EMBL" id="JACRSO010000001">
    <property type="protein sequence ID" value="MBC8528343.1"/>
    <property type="molecule type" value="Genomic_DNA"/>
</dbReference>
<dbReference type="InterPro" id="IPR036291">
    <property type="entry name" value="NAD(P)-bd_dom_sf"/>
</dbReference>
<evidence type="ECO:0000313" key="5">
    <source>
        <dbReference type="EMBL" id="MBC8528343.1"/>
    </source>
</evidence>
<dbReference type="InterPro" id="IPR011032">
    <property type="entry name" value="GroES-like_sf"/>
</dbReference>
<evidence type="ECO:0000256" key="2">
    <source>
        <dbReference type="ARBA" id="ARBA00022833"/>
    </source>
</evidence>
<comment type="caution">
    <text evidence="5">The sequence shown here is derived from an EMBL/GenBank/DDBJ whole genome shotgun (WGS) entry which is preliminary data.</text>
</comment>
<dbReference type="SMART" id="SM00829">
    <property type="entry name" value="PKS_ER"/>
    <property type="match status" value="1"/>
</dbReference>
<dbReference type="Proteomes" id="UP000654279">
    <property type="component" value="Unassembled WGS sequence"/>
</dbReference>
<proteinExistence type="predicted"/>
<dbReference type="PANTHER" id="PTHR43401:SF2">
    <property type="entry name" value="L-THREONINE 3-DEHYDROGENASE"/>
    <property type="match status" value="1"/>
</dbReference>
<dbReference type="AlphaFoldDB" id="A0A926CZ99"/>
<reference evidence="5" key="1">
    <citation type="submission" date="2020-08" db="EMBL/GenBank/DDBJ databases">
        <title>Genome public.</title>
        <authorList>
            <person name="Liu C."/>
            <person name="Sun Q."/>
        </authorList>
    </citation>
    <scope>NUCLEOTIDE SEQUENCE</scope>
    <source>
        <strain evidence="5">NSJ-44</strain>
    </source>
</reference>
<dbReference type="RefSeq" id="WP_249284366.1">
    <property type="nucleotide sequence ID" value="NZ_JACRSO010000001.1"/>
</dbReference>
<evidence type="ECO:0000256" key="3">
    <source>
        <dbReference type="ARBA" id="ARBA00023002"/>
    </source>
</evidence>
<dbReference type="InterPro" id="IPR050129">
    <property type="entry name" value="Zn_alcohol_dh"/>
</dbReference>
<evidence type="ECO:0000256" key="1">
    <source>
        <dbReference type="ARBA" id="ARBA00022723"/>
    </source>
</evidence>
<dbReference type="Gene3D" id="3.40.50.720">
    <property type="entry name" value="NAD(P)-binding Rossmann-like Domain"/>
    <property type="match status" value="1"/>
</dbReference>
<sequence length="353" mass="38268">MEKTMRAVVTHGIHDYRLEQVPVLQPGPGELLVQVEACGICAGDLKAFMGGERFWGGSEFAPYVEPPCIPGHEFIGRVAQVGAGYDGPFQVGDRVTSEQIVPCGTCAYCKRGLYWMCEPHNVYGFKHYLNGGFAEYMIFPRQARVFAVPEQMALEDALLIEPFACAMHGVDRARIEKGDVVVISGAGTLGLGMIPYARRFAPAKIIALDLKEERLALARRQGADLALNPAQDDVSAQVMALSQGCGCDVYIEVAGHPQSVLQGLQLIRKKGRFVEFSVFGEKTTCDWSLIGDAKELDLYGSSLSPECFPKTIAGIADGSLPTAGVVTHILQLEDFEEAFRIAAQGGIKVALRP</sequence>
<dbReference type="GO" id="GO:0016491">
    <property type="term" value="F:oxidoreductase activity"/>
    <property type="evidence" value="ECO:0007669"/>
    <property type="project" value="UniProtKB-KW"/>
</dbReference>
<accession>A0A926CZ99</accession>
<keyword evidence="1" id="KW-0479">Metal-binding</keyword>
<evidence type="ECO:0000259" key="4">
    <source>
        <dbReference type="SMART" id="SM00829"/>
    </source>
</evidence>